<keyword evidence="2" id="KW-1185">Reference proteome</keyword>
<dbReference type="Proteomes" id="UP000199004">
    <property type="component" value="Unassembled WGS sequence"/>
</dbReference>
<proteinExistence type="predicted"/>
<dbReference type="EMBL" id="FNIC01000013">
    <property type="protein sequence ID" value="SDO71198.1"/>
    <property type="molecule type" value="Genomic_DNA"/>
</dbReference>
<organism evidence="1 2">
    <name type="scientific">Nocardioides szechwanensis</name>
    <dbReference type="NCBI Taxonomy" id="1005944"/>
    <lineage>
        <taxon>Bacteria</taxon>
        <taxon>Bacillati</taxon>
        <taxon>Actinomycetota</taxon>
        <taxon>Actinomycetes</taxon>
        <taxon>Propionibacteriales</taxon>
        <taxon>Nocardioidaceae</taxon>
        <taxon>Nocardioides</taxon>
    </lineage>
</organism>
<dbReference type="AlphaFoldDB" id="A0A1H0LSM7"/>
<sequence>MKVYPSDDSFAGARERAALRALAGAALLQWAEALSLLHAAGTPETRVAFTKALAERAPGLGPRSLAADFAVAAERYAGVLEQLGLPPHQEALEDLRTLPSRLGDPRQEVLSPADTCPDNNVLASDRLHLIDFEHAELRHRAWDVAYLRAPWPSCWCAWLLPDEVAEAAVSRYCHQAGGVAADPSFAADLELATLGWQAMTPAWFIAGALTNDDRAAGPERPSRRAFVLHRLTAVARSDTHPALAAMAAELHSTLRHPWGDVPLELAPAFRGTGS</sequence>
<dbReference type="Gene3D" id="3.90.1200.10">
    <property type="match status" value="1"/>
</dbReference>
<accession>A0A1H0LSM7</accession>
<reference evidence="1 2" key="1">
    <citation type="submission" date="2016-10" db="EMBL/GenBank/DDBJ databases">
        <authorList>
            <person name="de Groot N.N."/>
        </authorList>
    </citation>
    <scope>NUCLEOTIDE SEQUENCE [LARGE SCALE GENOMIC DNA]</scope>
    <source>
        <strain evidence="1 2">CGMCC 1.11147</strain>
    </source>
</reference>
<dbReference type="InterPro" id="IPR011009">
    <property type="entry name" value="Kinase-like_dom_sf"/>
</dbReference>
<dbReference type="STRING" id="1005944.SAMN05192576_0308"/>
<name>A0A1H0LSM7_9ACTN</name>
<evidence type="ECO:0000313" key="1">
    <source>
        <dbReference type="EMBL" id="SDO71198.1"/>
    </source>
</evidence>
<evidence type="ECO:0008006" key="3">
    <source>
        <dbReference type="Google" id="ProtNLM"/>
    </source>
</evidence>
<protein>
    <recommendedName>
        <fullName evidence="3">Phosphotransferase enzyme family protein</fullName>
    </recommendedName>
</protein>
<evidence type="ECO:0000313" key="2">
    <source>
        <dbReference type="Proteomes" id="UP000199004"/>
    </source>
</evidence>
<dbReference type="SUPFAM" id="SSF56112">
    <property type="entry name" value="Protein kinase-like (PK-like)"/>
    <property type="match status" value="1"/>
</dbReference>
<gene>
    <name evidence="1" type="ORF">SAMN05192576_0308</name>
</gene>
<dbReference type="OrthoDB" id="3807461at2"/>
<dbReference type="RefSeq" id="WP_091027032.1">
    <property type="nucleotide sequence ID" value="NZ_BKAE01000021.1"/>
</dbReference>